<proteinExistence type="predicted"/>
<evidence type="ECO:0000313" key="2">
    <source>
        <dbReference type="Proteomes" id="UP000054538"/>
    </source>
</evidence>
<dbReference type="InParanoid" id="A0A0D0CZC2"/>
<organism evidence="1 2">
    <name type="scientific">Paxillus rubicundulus Ve08.2h10</name>
    <dbReference type="NCBI Taxonomy" id="930991"/>
    <lineage>
        <taxon>Eukaryota</taxon>
        <taxon>Fungi</taxon>
        <taxon>Dikarya</taxon>
        <taxon>Basidiomycota</taxon>
        <taxon>Agaricomycotina</taxon>
        <taxon>Agaricomycetes</taxon>
        <taxon>Agaricomycetidae</taxon>
        <taxon>Boletales</taxon>
        <taxon>Paxilineae</taxon>
        <taxon>Paxillaceae</taxon>
        <taxon>Paxillus</taxon>
    </lineage>
</organism>
<feature type="non-terminal residue" evidence="1">
    <location>
        <position position="1"/>
    </location>
</feature>
<keyword evidence="2" id="KW-1185">Reference proteome</keyword>
<dbReference type="OrthoDB" id="2790258at2759"/>
<accession>A0A0D0CZC2</accession>
<sequence length="100" mass="11216">PHNINISDSKLAALDWEVLQAMEVIFEVPSQAQKSMCSQSFPLLGSTVPSYETFLAQWTSLSTSHTNPQLTLFISHGLKWANHYYSCIGQSKAYLFAMCK</sequence>
<dbReference type="HOGENOM" id="CLU_104896_0_0_1"/>
<dbReference type="EMBL" id="KN827382">
    <property type="protein sequence ID" value="KIK76631.1"/>
    <property type="molecule type" value="Genomic_DNA"/>
</dbReference>
<name>A0A0D0CZC2_9AGAM</name>
<gene>
    <name evidence="1" type="ORF">PAXRUDRAFT_169319</name>
</gene>
<reference evidence="1 2" key="1">
    <citation type="submission" date="2014-04" db="EMBL/GenBank/DDBJ databases">
        <authorList>
            <consortium name="DOE Joint Genome Institute"/>
            <person name="Kuo A."/>
            <person name="Kohler A."/>
            <person name="Jargeat P."/>
            <person name="Nagy L.G."/>
            <person name="Floudas D."/>
            <person name="Copeland A."/>
            <person name="Barry K.W."/>
            <person name="Cichocki N."/>
            <person name="Veneault-Fourrey C."/>
            <person name="LaButti K."/>
            <person name="Lindquist E.A."/>
            <person name="Lipzen A."/>
            <person name="Lundell T."/>
            <person name="Morin E."/>
            <person name="Murat C."/>
            <person name="Sun H."/>
            <person name="Tunlid A."/>
            <person name="Henrissat B."/>
            <person name="Grigoriev I.V."/>
            <person name="Hibbett D.S."/>
            <person name="Martin F."/>
            <person name="Nordberg H.P."/>
            <person name="Cantor M.N."/>
            <person name="Hua S.X."/>
        </authorList>
    </citation>
    <scope>NUCLEOTIDE SEQUENCE [LARGE SCALE GENOMIC DNA]</scope>
    <source>
        <strain evidence="1 2">Ve08.2h10</strain>
    </source>
</reference>
<dbReference type="Proteomes" id="UP000054538">
    <property type="component" value="Unassembled WGS sequence"/>
</dbReference>
<evidence type="ECO:0000313" key="1">
    <source>
        <dbReference type="EMBL" id="KIK76631.1"/>
    </source>
</evidence>
<protein>
    <submittedName>
        <fullName evidence="1">Uncharacterized protein</fullName>
    </submittedName>
</protein>
<reference evidence="2" key="2">
    <citation type="submission" date="2015-01" db="EMBL/GenBank/DDBJ databases">
        <title>Evolutionary Origins and Diversification of the Mycorrhizal Mutualists.</title>
        <authorList>
            <consortium name="DOE Joint Genome Institute"/>
            <consortium name="Mycorrhizal Genomics Consortium"/>
            <person name="Kohler A."/>
            <person name="Kuo A."/>
            <person name="Nagy L.G."/>
            <person name="Floudas D."/>
            <person name="Copeland A."/>
            <person name="Barry K.W."/>
            <person name="Cichocki N."/>
            <person name="Veneault-Fourrey C."/>
            <person name="LaButti K."/>
            <person name="Lindquist E.A."/>
            <person name="Lipzen A."/>
            <person name="Lundell T."/>
            <person name="Morin E."/>
            <person name="Murat C."/>
            <person name="Riley R."/>
            <person name="Ohm R."/>
            <person name="Sun H."/>
            <person name="Tunlid A."/>
            <person name="Henrissat B."/>
            <person name="Grigoriev I.V."/>
            <person name="Hibbett D.S."/>
            <person name="Martin F."/>
        </authorList>
    </citation>
    <scope>NUCLEOTIDE SEQUENCE [LARGE SCALE GENOMIC DNA]</scope>
    <source>
        <strain evidence="2">Ve08.2h10</strain>
    </source>
</reference>
<dbReference type="AlphaFoldDB" id="A0A0D0CZC2"/>